<dbReference type="SUPFAM" id="SSF52218">
    <property type="entry name" value="Flavoproteins"/>
    <property type="match status" value="1"/>
</dbReference>
<keyword evidence="3" id="KW-1185">Reference proteome</keyword>
<organism evidence="2 3">
    <name type="scientific">Thioclava nitratireducens</name>
    <dbReference type="NCBI Taxonomy" id="1915078"/>
    <lineage>
        <taxon>Bacteria</taxon>
        <taxon>Pseudomonadati</taxon>
        <taxon>Pseudomonadota</taxon>
        <taxon>Alphaproteobacteria</taxon>
        <taxon>Rhodobacterales</taxon>
        <taxon>Paracoccaceae</taxon>
        <taxon>Thioclava</taxon>
    </lineage>
</organism>
<evidence type="ECO:0000313" key="2">
    <source>
        <dbReference type="EMBL" id="AQS49453.1"/>
    </source>
</evidence>
<accession>A0ABM6IL91</accession>
<dbReference type="Gene3D" id="3.40.50.360">
    <property type="match status" value="1"/>
</dbReference>
<dbReference type="RefSeq" id="WP_075773847.1">
    <property type="nucleotide sequence ID" value="NZ_CP019437.1"/>
</dbReference>
<protein>
    <submittedName>
        <fullName evidence="2">Protoporphyrinogen oxidase</fullName>
    </submittedName>
</protein>
<evidence type="ECO:0000259" key="1">
    <source>
        <dbReference type="Pfam" id="PF12724"/>
    </source>
</evidence>
<name>A0ABM6IL91_9RHOB</name>
<proteinExistence type="predicted"/>
<dbReference type="PANTHER" id="PTHR38030">
    <property type="entry name" value="PROTOPORPHYRINOGEN IX DEHYDROGENASE [MENAQUINONE]"/>
    <property type="match status" value="1"/>
</dbReference>
<reference evidence="2 3" key="1">
    <citation type="submission" date="2017-01" db="EMBL/GenBank/DDBJ databases">
        <title>The complete genome sequence of a sulfur-oxidizing marine bacterium Thioclava sp. 25B10_4T.</title>
        <authorList>
            <person name="Liu Y."/>
            <person name="Lai Q."/>
            <person name="Shao Z."/>
        </authorList>
    </citation>
    <scope>NUCLEOTIDE SEQUENCE [LARGE SCALE GENOMIC DNA]</scope>
    <source>
        <strain evidence="2 3">25B10_4</strain>
    </source>
</reference>
<sequence>MKTLVAYASTEGQTRKIARHVADRIADLGHSAELISTDEAEGMDLGRFDRIVLAASIHVGHYQGRFADFVAEQRDIIKNRPNLFLSVSLAAAGHDAEDWRALDKILKDFEAATGWTPDLTEQIAGAYLPSRYDIFRRFVMRRIVAKKNPDADLDADIEYTDWKALDALIDGWISDGA</sequence>
<dbReference type="InterPro" id="IPR029039">
    <property type="entry name" value="Flavoprotein-like_sf"/>
</dbReference>
<dbReference type="PANTHER" id="PTHR38030:SF2">
    <property type="entry name" value="PROTOPORPHYRINOGEN IX DEHYDROGENASE [QUINONE]"/>
    <property type="match status" value="1"/>
</dbReference>
<dbReference type="Proteomes" id="UP000185622">
    <property type="component" value="Chromosome"/>
</dbReference>
<dbReference type="EMBL" id="CP019437">
    <property type="protein sequence ID" value="AQS49453.1"/>
    <property type="molecule type" value="Genomic_DNA"/>
</dbReference>
<dbReference type="Pfam" id="PF12724">
    <property type="entry name" value="Flavodoxin_5"/>
    <property type="match status" value="1"/>
</dbReference>
<dbReference type="InterPro" id="IPR052200">
    <property type="entry name" value="Protoporphyrinogen_IX_DH"/>
</dbReference>
<gene>
    <name evidence="2" type="ORF">BMG03_17895</name>
</gene>
<feature type="domain" description="Flavodoxin" evidence="1">
    <location>
        <begin position="4"/>
        <end position="149"/>
    </location>
</feature>
<evidence type="ECO:0000313" key="3">
    <source>
        <dbReference type="Proteomes" id="UP000185622"/>
    </source>
</evidence>
<dbReference type="InterPro" id="IPR026816">
    <property type="entry name" value="Flavodoxin_dom"/>
</dbReference>